<dbReference type="CDD" id="cd00121">
    <property type="entry name" value="MATH"/>
    <property type="match status" value="1"/>
</dbReference>
<dbReference type="InterPro" id="IPR002083">
    <property type="entry name" value="MATH/TRAF_dom"/>
</dbReference>
<name>A0ABR0NJ14_GOSAR</name>
<reference evidence="4 5" key="1">
    <citation type="submission" date="2023-03" db="EMBL/GenBank/DDBJ databases">
        <title>WGS of Gossypium arboreum.</title>
        <authorList>
            <person name="Yu D."/>
        </authorList>
    </citation>
    <scope>NUCLEOTIDE SEQUENCE [LARGE SCALE GENOMIC DNA]</scope>
    <source>
        <tissue evidence="4">Leaf</tissue>
    </source>
</reference>
<dbReference type="InterPro" id="IPR008974">
    <property type="entry name" value="TRAF-like"/>
</dbReference>
<comment type="caution">
    <text evidence="4">The sequence shown here is derived from an EMBL/GenBank/DDBJ whole genome shotgun (WGS) entry which is preliminary data.</text>
</comment>
<sequence>MLKSLLLKGHGRKRQPVVRRNDEYLARRLSTDSRPQEPFLGNIDNFRLDRIQLLCLTDRVNMPKSDSGLSINLIVELPLQKENIGYCFLFFCFAFILYVHLGLCPTGECLSFRHTCVHRNRNDELEPNEKVEVEVKQVDQKLATLHEEVEEAQKKREKMLDERNGIYRSCKEMKMKLDGLGKEWEEYKATAKFLTTSNQANPTKRFVFSDMDSKSKPMDVNGLITKVTWKIEVLSDVGSTSKSMGLNGQVTKVTWRIENFSSIKAKKLCSENFTVDGSKWQLRIYPEGNNEDFLSIYLVVADSATLASGWTRYAHYGFAVIDQFDRENSKTLASKKEFNAIGPSWGFNLLPLTELHNPKRGYLLNDACLIEAYVFTGRTVDMISHEFIVKTDLDKRKTKEGDCVKAAIGNQKTTTTKPVEIINPSPTLAIELEQPAEADMNTFFTSLESELSNSRIVYSKEEAKEALAKINEALNMTPVDLNDSGKFCPLKQAFMILASFDGSSTTLTIKQMNELLGLEERLKELTNRAAKAVQDKNQLTAKESIKRTMTRSLESSLIRYKEVETEVKQVDQILAALHEEVVEAQKKREKMLAERNGIYKSCKEIKMKLDALGKEWAVYEATARVGEEEEKSVEAEWGRIKDFISSINGKI</sequence>
<dbReference type="PROSITE" id="PS50144">
    <property type="entry name" value="MATH"/>
    <property type="match status" value="1"/>
</dbReference>
<organism evidence="4 5">
    <name type="scientific">Gossypium arboreum</name>
    <name type="common">Tree cotton</name>
    <name type="synonym">Gossypium nanking</name>
    <dbReference type="NCBI Taxonomy" id="29729"/>
    <lineage>
        <taxon>Eukaryota</taxon>
        <taxon>Viridiplantae</taxon>
        <taxon>Streptophyta</taxon>
        <taxon>Embryophyta</taxon>
        <taxon>Tracheophyta</taxon>
        <taxon>Spermatophyta</taxon>
        <taxon>Magnoliopsida</taxon>
        <taxon>eudicotyledons</taxon>
        <taxon>Gunneridae</taxon>
        <taxon>Pentapetalae</taxon>
        <taxon>rosids</taxon>
        <taxon>malvids</taxon>
        <taxon>Malvales</taxon>
        <taxon>Malvaceae</taxon>
        <taxon>Malvoideae</taxon>
        <taxon>Gossypium</taxon>
    </lineage>
</organism>
<proteinExistence type="predicted"/>
<dbReference type="Proteomes" id="UP001358586">
    <property type="component" value="Chromosome 10"/>
</dbReference>
<evidence type="ECO:0000259" key="3">
    <source>
        <dbReference type="PROSITE" id="PS50144"/>
    </source>
</evidence>
<dbReference type="Gene3D" id="2.60.210.10">
    <property type="entry name" value="Apoptosis, Tumor Necrosis Factor Receptor Associated Protein 2, Chain A"/>
    <property type="match status" value="1"/>
</dbReference>
<keyword evidence="1 2" id="KW-0175">Coiled coil</keyword>
<gene>
    <name evidence="4" type="ORF">PVK06_036250</name>
</gene>
<keyword evidence="5" id="KW-1185">Reference proteome</keyword>
<evidence type="ECO:0000313" key="5">
    <source>
        <dbReference type="Proteomes" id="UP001358586"/>
    </source>
</evidence>
<evidence type="ECO:0000313" key="4">
    <source>
        <dbReference type="EMBL" id="KAK5794996.1"/>
    </source>
</evidence>
<feature type="coiled-coil region" evidence="2">
    <location>
        <begin position="508"/>
        <end position="594"/>
    </location>
</feature>
<dbReference type="SMART" id="SM00061">
    <property type="entry name" value="MATH"/>
    <property type="match status" value="1"/>
</dbReference>
<evidence type="ECO:0000256" key="2">
    <source>
        <dbReference type="SAM" id="Coils"/>
    </source>
</evidence>
<evidence type="ECO:0000256" key="1">
    <source>
        <dbReference type="ARBA" id="ARBA00023054"/>
    </source>
</evidence>
<dbReference type="EMBL" id="JARKNE010000010">
    <property type="protein sequence ID" value="KAK5794996.1"/>
    <property type="molecule type" value="Genomic_DNA"/>
</dbReference>
<dbReference type="SUPFAM" id="SSF49599">
    <property type="entry name" value="TRAF domain-like"/>
    <property type="match status" value="1"/>
</dbReference>
<feature type="domain" description="MATH" evidence="3">
    <location>
        <begin position="250"/>
        <end position="374"/>
    </location>
</feature>
<protein>
    <recommendedName>
        <fullName evidence="3">MATH domain-containing protein</fullName>
    </recommendedName>
</protein>
<feature type="coiled-coil region" evidence="2">
    <location>
        <begin position="128"/>
        <end position="162"/>
    </location>
</feature>
<dbReference type="PANTHER" id="PTHR46236:SF35">
    <property type="entry name" value="MATH DOMAIN-CONTAINING PROTEIN"/>
    <property type="match status" value="1"/>
</dbReference>
<dbReference type="Pfam" id="PF22486">
    <property type="entry name" value="MATH_2"/>
    <property type="match status" value="1"/>
</dbReference>
<dbReference type="InterPro" id="IPR050804">
    <property type="entry name" value="MCC"/>
</dbReference>
<dbReference type="PANTHER" id="PTHR46236">
    <property type="entry name" value="TRAF-LIKE SUPERFAMILY PROTEIN"/>
    <property type="match status" value="1"/>
</dbReference>
<accession>A0ABR0NJ14</accession>